<accession>A0AAV4RBU6</accession>
<protein>
    <submittedName>
        <fullName evidence="1">Uncharacterized protein</fullName>
    </submittedName>
</protein>
<keyword evidence="2" id="KW-1185">Reference proteome</keyword>
<evidence type="ECO:0000313" key="1">
    <source>
        <dbReference type="EMBL" id="GIY18494.1"/>
    </source>
</evidence>
<organism evidence="1 2">
    <name type="scientific">Caerostris extrusa</name>
    <name type="common">Bark spider</name>
    <name type="synonym">Caerostris bankana</name>
    <dbReference type="NCBI Taxonomy" id="172846"/>
    <lineage>
        <taxon>Eukaryota</taxon>
        <taxon>Metazoa</taxon>
        <taxon>Ecdysozoa</taxon>
        <taxon>Arthropoda</taxon>
        <taxon>Chelicerata</taxon>
        <taxon>Arachnida</taxon>
        <taxon>Araneae</taxon>
        <taxon>Araneomorphae</taxon>
        <taxon>Entelegynae</taxon>
        <taxon>Araneoidea</taxon>
        <taxon>Araneidae</taxon>
        <taxon>Caerostris</taxon>
    </lineage>
</organism>
<reference evidence="1 2" key="1">
    <citation type="submission" date="2021-06" db="EMBL/GenBank/DDBJ databases">
        <title>Caerostris extrusa draft genome.</title>
        <authorList>
            <person name="Kono N."/>
            <person name="Arakawa K."/>
        </authorList>
    </citation>
    <scope>NUCLEOTIDE SEQUENCE [LARGE SCALE GENOMIC DNA]</scope>
</reference>
<evidence type="ECO:0000313" key="2">
    <source>
        <dbReference type="Proteomes" id="UP001054945"/>
    </source>
</evidence>
<name>A0AAV4RBU6_CAEEX</name>
<comment type="caution">
    <text evidence="1">The sequence shown here is derived from an EMBL/GenBank/DDBJ whole genome shotgun (WGS) entry which is preliminary data.</text>
</comment>
<dbReference type="Proteomes" id="UP001054945">
    <property type="component" value="Unassembled WGS sequence"/>
</dbReference>
<dbReference type="AlphaFoldDB" id="A0AAV4RBU6"/>
<dbReference type="EMBL" id="BPLR01007635">
    <property type="protein sequence ID" value="GIY18494.1"/>
    <property type="molecule type" value="Genomic_DNA"/>
</dbReference>
<proteinExistence type="predicted"/>
<gene>
    <name evidence="1" type="ORF">CEXT_206731</name>
</gene>
<sequence length="87" mass="9943">MKTRRTNPNHKSETHCHCSNALTREALLTKPESISLSLAKWNVMGTCSGSRMDTCSGMPWILTYSGPRMDTYRGLPWILVLECHRYL</sequence>